<dbReference type="EMBL" id="PNYC01000016">
    <property type="protein sequence ID" value="PMS34522.1"/>
    <property type="molecule type" value="Genomic_DNA"/>
</dbReference>
<accession>A0A2N7WYX2</accession>
<organism evidence="2 3">
    <name type="scientific">Trinickia symbiotica</name>
    <dbReference type="NCBI Taxonomy" id="863227"/>
    <lineage>
        <taxon>Bacteria</taxon>
        <taxon>Pseudomonadati</taxon>
        <taxon>Pseudomonadota</taxon>
        <taxon>Betaproteobacteria</taxon>
        <taxon>Burkholderiales</taxon>
        <taxon>Burkholderiaceae</taxon>
        <taxon>Trinickia</taxon>
    </lineage>
</organism>
<evidence type="ECO:0000313" key="2">
    <source>
        <dbReference type="EMBL" id="PMS34522.1"/>
    </source>
</evidence>
<sequence length="61" mass="6476">MATIEEERTGFSRRSPAAKRRAVYAKNAGTGRGKTATPIGPCMLISLFSVSGSVYASKNIL</sequence>
<protein>
    <submittedName>
        <fullName evidence="2">Uncharacterized protein</fullName>
    </submittedName>
</protein>
<name>A0A2N7WYX2_9BURK</name>
<comment type="caution">
    <text evidence="2">The sequence shown here is derived from an EMBL/GenBank/DDBJ whole genome shotgun (WGS) entry which is preliminary data.</text>
</comment>
<feature type="region of interest" description="Disordered" evidence="1">
    <location>
        <begin position="1"/>
        <end position="33"/>
    </location>
</feature>
<keyword evidence="3" id="KW-1185">Reference proteome</keyword>
<evidence type="ECO:0000313" key="3">
    <source>
        <dbReference type="Proteomes" id="UP000235777"/>
    </source>
</evidence>
<feature type="compositionally biased region" description="Basic and acidic residues" evidence="1">
    <location>
        <begin position="1"/>
        <end position="10"/>
    </location>
</feature>
<gene>
    <name evidence="2" type="ORF">C0Z20_22810</name>
</gene>
<dbReference type="RefSeq" id="WP_104489596.1">
    <property type="nucleotide sequence ID" value="NZ_KB890167.1"/>
</dbReference>
<evidence type="ECO:0000256" key="1">
    <source>
        <dbReference type="SAM" id="MobiDB-lite"/>
    </source>
</evidence>
<dbReference type="AlphaFoldDB" id="A0A2N7WYX2"/>
<reference evidence="2 3" key="1">
    <citation type="submission" date="2018-01" db="EMBL/GenBank/DDBJ databases">
        <title>Whole genome analyses suggest that Burkholderia sensu lato contains two further novel genera in the rhizoxinica-symbiotica group Mycetohabitans gen. nov., and Trinickia gen. nov.: implications for the evolution of diazotrophy and nodulation in the Burkholderiaceae.</title>
        <authorList>
            <person name="Estrada-de los Santos P."/>
            <person name="Palmer M."/>
            <person name="Chavez-Ramirez B."/>
            <person name="Beukes C."/>
            <person name="Steenkamp E.T."/>
            <person name="Hirsch A.M."/>
            <person name="Manyaka P."/>
            <person name="Maluk M."/>
            <person name="Lafos M."/>
            <person name="Crook M."/>
            <person name="Gross E."/>
            <person name="Simon M.F."/>
            <person name="Bueno dos Reis Junior F."/>
            <person name="Poole P.S."/>
            <person name="Venter S.N."/>
            <person name="James E.K."/>
        </authorList>
    </citation>
    <scope>NUCLEOTIDE SEQUENCE [LARGE SCALE GENOMIC DNA]</scope>
    <source>
        <strain evidence="2 3">JPY 581</strain>
    </source>
</reference>
<dbReference type="Proteomes" id="UP000235777">
    <property type="component" value="Unassembled WGS sequence"/>
</dbReference>
<proteinExistence type="predicted"/>